<feature type="transmembrane region" description="Helical" evidence="8">
    <location>
        <begin position="29"/>
        <end position="48"/>
    </location>
</feature>
<dbReference type="InterPro" id="IPR003148">
    <property type="entry name" value="RCK_N"/>
</dbReference>
<evidence type="ECO:0000256" key="4">
    <source>
        <dbReference type="ARBA" id="ARBA00022538"/>
    </source>
</evidence>
<feature type="domain" description="RCK N-terminal" evidence="9">
    <location>
        <begin position="402"/>
        <end position="518"/>
    </location>
</feature>
<keyword evidence="4" id="KW-0630">Potassium</keyword>
<dbReference type="Gene3D" id="1.20.1530.20">
    <property type="match status" value="1"/>
</dbReference>
<name>A0A1X7CXV2_9BACT</name>
<dbReference type="InterPro" id="IPR036721">
    <property type="entry name" value="RCK_C_sf"/>
</dbReference>
<evidence type="ECO:0000313" key="12">
    <source>
        <dbReference type="Proteomes" id="UP000192906"/>
    </source>
</evidence>
<dbReference type="GO" id="GO:0016020">
    <property type="term" value="C:membrane"/>
    <property type="evidence" value="ECO:0007669"/>
    <property type="project" value="UniProtKB-SubCell"/>
</dbReference>
<dbReference type="PANTHER" id="PTHR42751:SF3">
    <property type="entry name" value="SODIUM_GLUTAMATE SYMPORTER"/>
    <property type="match status" value="1"/>
</dbReference>
<keyword evidence="4" id="KW-0633">Potassium transport</keyword>
<feature type="transmembrane region" description="Helical" evidence="8">
    <location>
        <begin position="293"/>
        <end position="315"/>
    </location>
</feature>
<dbReference type="Pfam" id="PF02254">
    <property type="entry name" value="TrkA_N"/>
    <property type="match status" value="1"/>
</dbReference>
<dbReference type="PANTHER" id="PTHR42751">
    <property type="entry name" value="SODIUM/HYDROGEN EXCHANGER FAMILY/TRKA DOMAIN PROTEIN"/>
    <property type="match status" value="1"/>
</dbReference>
<dbReference type="AlphaFoldDB" id="A0A1X7CXV2"/>
<feature type="transmembrane region" description="Helical" evidence="8">
    <location>
        <begin position="54"/>
        <end position="71"/>
    </location>
</feature>
<feature type="transmembrane region" description="Helical" evidence="8">
    <location>
        <begin position="216"/>
        <end position="248"/>
    </location>
</feature>
<dbReference type="STRING" id="1519643.SAMN06295933_1370"/>
<evidence type="ECO:0000256" key="7">
    <source>
        <dbReference type="ARBA" id="ARBA00023136"/>
    </source>
</evidence>
<feature type="domain" description="RCK C-terminal" evidence="10">
    <location>
        <begin position="569"/>
        <end position="653"/>
    </location>
</feature>
<dbReference type="RefSeq" id="WP_085100245.1">
    <property type="nucleotide sequence ID" value="NZ_FWZU01000002.1"/>
</dbReference>
<dbReference type="EMBL" id="FWZU01000002">
    <property type="protein sequence ID" value="SMF04627.1"/>
    <property type="molecule type" value="Genomic_DNA"/>
</dbReference>
<sequence length="661" mass="71520">MGIASDLVILILAGLLGGFAARLLRQPLLLGYIVAGVIVGPYTGGITVSGVHDIELLAEIGVALLLFTLGIEFSIKELKPVKAVALLGTPLQIVLTMAFGWGIGSLMGWDSHLSLWFGAFISLSSTMVVLKTLESRGLVGTLSSRVMIGMLVVQDLVVVPMLILMPQLGSDAFGLGQVGFAALKTVLFLASMFLLGTRIIPHVMKIVASWNSRETFMLTCSGIGLGIGYATHMLGLSFAFGAFVAGMVLSESKYAYQALSDILPLRDVFSLIFFASIGMLINPVFIWHNLTTILLLTFCIFIGKGIIFGCISYLFNYKNVIPLALGLGMFQVGELSFLLLQQGAESGSFPREYFPLFMGTGILTMMLTPILSSLTSPLYSFFKKRTGWNPLQTVHIPIEGLEQHVVILGGGRFGSYVAGVLETVDIPYVIIELNSNKVEEAVERGQDVIYGDAAQEIVLNAAEVSRARMVLMTIPSINGSGAVFEKLKKLAPGTPVVALSRNQEQLEVLNSLGVHNIIMPEFETSLEMIRQILRHFSLPAAEVQNVMDSMRRDRYTTDVERQNPEHELLSTLRAASDSIELTWVQVGDKSCLAGQTLAESRIRTVTGVSVAGVLRGEKFSINPDGHFELHAGDFVGIMGSKNNIIKFNEFAAVAGVSSVSE</sequence>
<feature type="transmembrane region" description="Helical" evidence="8">
    <location>
        <begin position="115"/>
        <end position="133"/>
    </location>
</feature>
<dbReference type="Pfam" id="PF02080">
    <property type="entry name" value="TrkA_C"/>
    <property type="match status" value="1"/>
</dbReference>
<evidence type="ECO:0000256" key="8">
    <source>
        <dbReference type="SAM" id="Phobius"/>
    </source>
</evidence>
<keyword evidence="12" id="KW-1185">Reference proteome</keyword>
<feature type="transmembrane region" description="Helical" evidence="8">
    <location>
        <begin position="83"/>
        <end position="103"/>
    </location>
</feature>
<dbReference type="OrthoDB" id="9781411at2"/>
<dbReference type="PROSITE" id="PS51201">
    <property type="entry name" value="RCK_N"/>
    <property type="match status" value="1"/>
</dbReference>
<keyword evidence="5 8" id="KW-0812">Transmembrane</keyword>
<evidence type="ECO:0000256" key="6">
    <source>
        <dbReference type="ARBA" id="ARBA00022989"/>
    </source>
</evidence>
<evidence type="ECO:0000259" key="10">
    <source>
        <dbReference type="PROSITE" id="PS51202"/>
    </source>
</evidence>
<feature type="transmembrane region" description="Helical" evidence="8">
    <location>
        <begin position="172"/>
        <end position="195"/>
    </location>
</feature>
<evidence type="ECO:0000259" key="9">
    <source>
        <dbReference type="PROSITE" id="PS51201"/>
    </source>
</evidence>
<dbReference type="Pfam" id="PF00999">
    <property type="entry name" value="Na_H_Exchanger"/>
    <property type="match status" value="1"/>
</dbReference>
<keyword evidence="3" id="KW-0813">Transport</keyword>
<dbReference type="GO" id="GO:0008324">
    <property type="term" value="F:monoatomic cation transmembrane transporter activity"/>
    <property type="evidence" value="ECO:0007669"/>
    <property type="project" value="InterPro"/>
</dbReference>
<organism evidence="11 12">
    <name type="scientific">Desulfovibrio gilichinskyi</name>
    <dbReference type="NCBI Taxonomy" id="1519643"/>
    <lineage>
        <taxon>Bacteria</taxon>
        <taxon>Pseudomonadati</taxon>
        <taxon>Thermodesulfobacteriota</taxon>
        <taxon>Desulfovibrionia</taxon>
        <taxon>Desulfovibrionales</taxon>
        <taxon>Desulfovibrionaceae</taxon>
        <taxon>Desulfovibrio</taxon>
    </lineage>
</organism>
<keyword evidence="4" id="KW-0406">Ion transport</keyword>
<dbReference type="InterPro" id="IPR038770">
    <property type="entry name" value="Na+/solute_symporter_sf"/>
</dbReference>
<feature type="transmembrane region" description="Helical" evidence="8">
    <location>
        <begin position="6"/>
        <end position="24"/>
    </location>
</feature>
<comment type="subcellular location">
    <subcellularLocation>
        <location evidence="1">Membrane</location>
        <topology evidence="1">Multi-pass membrane protein</topology>
    </subcellularLocation>
</comment>
<keyword evidence="6 8" id="KW-1133">Transmembrane helix</keyword>
<accession>A0A1X7CXV2</accession>
<protein>
    <submittedName>
        <fullName evidence="11">Kef-type potassium/proton antiporter, CPA2 family</fullName>
    </submittedName>
</protein>
<feature type="transmembrane region" description="Helical" evidence="8">
    <location>
        <begin position="321"/>
        <end position="341"/>
    </location>
</feature>
<keyword evidence="7 8" id="KW-0472">Membrane</keyword>
<evidence type="ECO:0000256" key="3">
    <source>
        <dbReference type="ARBA" id="ARBA00022448"/>
    </source>
</evidence>
<dbReference type="InterPro" id="IPR036291">
    <property type="entry name" value="NAD(P)-bd_dom_sf"/>
</dbReference>
<comment type="similarity">
    <text evidence="2">Belongs to the monovalent cation:proton antiporter 2 (CPA2) transporter (TC 2.A.37) family.</text>
</comment>
<dbReference type="Proteomes" id="UP000192906">
    <property type="component" value="Unassembled WGS sequence"/>
</dbReference>
<dbReference type="GO" id="GO:1902600">
    <property type="term" value="P:proton transmembrane transport"/>
    <property type="evidence" value="ECO:0007669"/>
    <property type="project" value="InterPro"/>
</dbReference>
<proteinExistence type="inferred from homology"/>
<evidence type="ECO:0000256" key="5">
    <source>
        <dbReference type="ARBA" id="ARBA00022692"/>
    </source>
</evidence>
<dbReference type="GO" id="GO:0015297">
    <property type="term" value="F:antiporter activity"/>
    <property type="evidence" value="ECO:0007669"/>
    <property type="project" value="InterPro"/>
</dbReference>
<evidence type="ECO:0000256" key="1">
    <source>
        <dbReference type="ARBA" id="ARBA00004141"/>
    </source>
</evidence>
<dbReference type="PROSITE" id="PS51202">
    <property type="entry name" value="RCK_C"/>
    <property type="match status" value="1"/>
</dbReference>
<reference evidence="12" key="1">
    <citation type="submission" date="2017-04" db="EMBL/GenBank/DDBJ databases">
        <authorList>
            <person name="Varghese N."/>
            <person name="Submissions S."/>
        </authorList>
    </citation>
    <scope>NUCLEOTIDE SEQUENCE [LARGE SCALE GENOMIC DNA]</scope>
    <source>
        <strain evidence="12">K3S</strain>
    </source>
</reference>
<dbReference type="Gene3D" id="3.40.50.720">
    <property type="entry name" value="NAD(P)-binding Rossmann-like Domain"/>
    <property type="match status" value="1"/>
</dbReference>
<gene>
    <name evidence="11" type="ORF">SAMN06295933_1370</name>
</gene>
<feature type="transmembrane region" description="Helical" evidence="8">
    <location>
        <begin position="145"/>
        <end position="166"/>
    </location>
</feature>
<dbReference type="Gene3D" id="3.30.70.1450">
    <property type="entry name" value="Regulator of K+ conductance, C-terminal domain"/>
    <property type="match status" value="1"/>
</dbReference>
<dbReference type="InterPro" id="IPR006037">
    <property type="entry name" value="RCK_C"/>
</dbReference>
<dbReference type="InterPro" id="IPR006153">
    <property type="entry name" value="Cation/H_exchanger_TM"/>
</dbReference>
<dbReference type="SUPFAM" id="SSF116726">
    <property type="entry name" value="TrkA C-terminal domain-like"/>
    <property type="match status" value="1"/>
</dbReference>
<dbReference type="GO" id="GO:0006813">
    <property type="term" value="P:potassium ion transport"/>
    <property type="evidence" value="ECO:0007669"/>
    <property type="project" value="UniProtKB-KW"/>
</dbReference>
<evidence type="ECO:0000256" key="2">
    <source>
        <dbReference type="ARBA" id="ARBA00005551"/>
    </source>
</evidence>
<dbReference type="SUPFAM" id="SSF51735">
    <property type="entry name" value="NAD(P)-binding Rossmann-fold domains"/>
    <property type="match status" value="1"/>
</dbReference>
<feature type="transmembrane region" description="Helical" evidence="8">
    <location>
        <begin position="268"/>
        <end position="286"/>
    </location>
</feature>
<evidence type="ECO:0000313" key="11">
    <source>
        <dbReference type="EMBL" id="SMF04627.1"/>
    </source>
</evidence>
<feature type="transmembrane region" description="Helical" evidence="8">
    <location>
        <begin position="353"/>
        <end position="374"/>
    </location>
</feature>